<feature type="domain" description="tRNA (32-2'-O)-methyltransferase regulator THADA-like TPR repeats region" evidence="5">
    <location>
        <begin position="226"/>
        <end position="470"/>
    </location>
</feature>
<dbReference type="InterPro" id="IPR019442">
    <property type="entry name" value="THADA/TRM732_DUF2428"/>
</dbReference>
<name>A0ABX8I8X8_9ASCO</name>
<dbReference type="Proteomes" id="UP000825434">
    <property type="component" value="Chromosome 3"/>
</dbReference>
<dbReference type="InterPro" id="IPR056843">
    <property type="entry name" value="THADA-like_TPR"/>
</dbReference>
<evidence type="ECO:0000313" key="7">
    <source>
        <dbReference type="EMBL" id="QWU88914.1"/>
    </source>
</evidence>
<keyword evidence="8" id="KW-1185">Reference proteome</keyword>
<feature type="region of interest" description="Disordered" evidence="3">
    <location>
        <begin position="1"/>
        <end position="20"/>
    </location>
</feature>
<evidence type="ECO:0000256" key="2">
    <source>
        <dbReference type="ARBA" id="ARBA00022694"/>
    </source>
</evidence>
<dbReference type="Pfam" id="PF25151">
    <property type="entry name" value="TPR_Trm732_C"/>
    <property type="match status" value="1"/>
</dbReference>
<gene>
    <name evidence="7" type="ORF">CA3LBN_003222</name>
</gene>
<dbReference type="Pfam" id="PF10350">
    <property type="entry name" value="DUF2428"/>
    <property type="match status" value="1"/>
</dbReference>
<dbReference type="InterPro" id="IPR056842">
    <property type="entry name" value="THADA-like_TPR_C"/>
</dbReference>
<protein>
    <recommendedName>
        <fullName evidence="9">DUF2428 domain-containing protein</fullName>
    </recommendedName>
</protein>
<reference evidence="7 8" key="1">
    <citation type="submission" date="2021-06" db="EMBL/GenBank/DDBJ databases">
        <title>Candida outbreak in Lebanon.</title>
        <authorList>
            <person name="Finianos M."/>
        </authorList>
    </citation>
    <scope>NUCLEOTIDE SEQUENCE [LARGE SCALE GENOMIC DNA]</scope>
    <source>
        <strain evidence="7">CA3LBN</strain>
    </source>
</reference>
<accession>A0ABX8I8X8</accession>
<dbReference type="InterPro" id="IPR016024">
    <property type="entry name" value="ARM-type_fold"/>
</dbReference>
<feature type="domain" description="DUF2428" evidence="4">
    <location>
        <begin position="606"/>
        <end position="803"/>
    </location>
</feature>
<organism evidence="7 8">
    <name type="scientific">Candidozyma haemuli</name>
    <dbReference type="NCBI Taxonomy" id="45357"/>
    <lineage>
        <taxon>Eukaryota</taxon>
        <taxon>Fungi</taxon>
        <taxon>Dikarya</taxon>
        <taxon>Ascomycota</taxon>
        <taxon>Saccharomycotina</taxon>
        <taxon>Pichiomycetes</taxon>
        <taxon>Metschnikowiaceae</taxon>
        <taxon>Candidozyma</taxon>
    </lineage>
</organism>
<dbReference type="InterPro" id="IPR051954">
    <property type="entry name" value="tRNA_methyltransferase_THADA"/>
</dbReference>
<dbReference type="EMBL" id="CP076663">
    <property type="protein sequence ID" value="QWU88914.1"/>
    <property type="molecule type" value="Genomic_DNA"/>
</dbReference>
<evidence type="ECO:0000259" key="6">
    <source>
        <dbReference type="Pfam" id="PF25151"/>
    </source>
</evidence>
<keyword evidence="2" id="KW-0819">tRNA processing</keyword>
<dbReference type="SUPFAM" id="SSF48371">
    <property type="entry name" value="ARM repeat"/>
    <property type="match status" value="2"/>
</dbReference>
<dbReference type="Pfam" id="PF25150">
    <property type="entry name" value="TPR_Trm732"/>
    <property type="match status" value="1"/>
</dbReference>
<feature type="domain" description="tRNA (32-2'-O)-methyltransferase regulator THADA-like C-terminal TPR repeats region" evidence="6">
    <location>
        <begin position="806"/>
        <end position="951"/>
    </location>
</feature>
<sequence>MPNIASSISTTNGMSETNQNGSNIADIKAKLIKISPSSSNLHSSFWSIQKDILTLLSQPSNEAPKRNLQAADALSIWYLRAVQALKAGADPKLVPLNDIFSHSVFNWVTGSLNFSHGAQANAGLGLLRRLVQLLLLLDRTRGDELCSKWAISTFQNSSLKKEHFQIIEILAKECPHVSQGFKENDPGFFEVLVSACASGAVANASAKCLAALLQNLQTDFSEGEFVTYWANPVVSGLQSPKASSNIIQHLLPILLRMTPNSVEILIKNHIDASQPELLLSVLNVSQKLSKSKDPIDSGILTESEVFELLVSDTESIRLSAMQLVVSTIKTSRIPSPHILRLLTDECILEGFVEDSRSSETRDAFSSTIRKAVISLKDCYIHNRESSPEAIKEALESLLRYFSMKLSPSSSYSSLLIAFDFFEVLVEEEFDGVARKNTRKQKNLIPVLEVFTPSFISVMLRFTTNNYEDIRGKARKLLQTCPSGLLFDESSSLFFDYLNNSIEALKSVQGRKSDENVNLLLLLATHYSRNPPKLLEFIKLLQERLLQVNGESPHGFYTFFSKAFQTLPDFFLEQETYSTELVRCLLKCCQNSWQQYKSNTTFETLEDSDGLEASSWRPIRESALLLDTMIALNKKSSFIFLDHELFLEACELTRDQLSNITHRGVFMAVFNTYVSACVVCLESPGLEGYPKVWLHESLNLIKAKTQFVSRRSGGLPFLITGAIMAHKKNGDVDGIIDSTMKMLIEYTKIPLREEDRAKSGFPQVHAFNCIKHLFLESALFSSAKRYLNKALSLALESIDSPEWSIKNAALMLFTSLQNRIFGTNMVGNSLSGMKTSVFFSMYRDLDDKFYSRLSKFGENEGGSVESILSILTILERLEWNGTDEGLSNRFYTLLQDNYLGHQRWKIREMTARVLYKMALMSNREKATQHSITGIYSSNSMNKIHGFLLLASKLSQDVRINDQNMRDVFHFVSKLNNWQVFSVWLDMLPEDLPLSLVEPLGDFFVESLIGESIRPNRAKHSTLAKVIKLLHRYHLENDEVEVAEDLLLLALESDAYEIQESVIECCQKHEIMSERLRQTLEQLAQVPSTWSYIRVKVIELLLVTGSNQRIKTLDTKWSQELQILDLAAQSLPDTLQLARYIQSYQTDETTLLCVKVLERLMRSKEQLDSDYIEDVIVLLLISCKSEYRPARRRAADVLSRCFNLSSDCSTTYIFRKALEAHGNFSGKEGSILRNFLTSYRTGFEDFIKKDQLDLDRDDLYINEVTVHCEFSRRTKIEVSEDVDKVLQIIQTSPLLKSWEYDYSFDVSLHKLMNLVSEADRERLLEALASIGCCYH</sequence>
<evidence type="ECO:0000313" key="8">
    <source>
        <dbReference type="Proteomes" id="UP000825434"/>
    </source>
</evidence>
<dbReference type="PANTHER" id="PTHR14387:SF0">
    <property type="entry name" value="DUF2428 DOMAIN-CONTAINING PROTEIN"/>
    <property type="match status" value="1"/>
</dbReference>
<proteinExistence type="inferred from homology"/>
<evidence type="ECO:0000259" key="4">
    <source>
        <dbReference type="Pfam" id="PF10350"/>
    </source>
</evidence>
<comment type="similarity">
    <text evidence="1">Belongs to the THADA family.</text>
</comment>
<dbReference type="PANTHER" id="PTHR14387">
    <property type="entry name" value="THADA/DEATH RECEPTOR INTERACTING PROTEIN"/>
    <property type="match status" value="1"/>
</dbReference>
<evidence type="ECO:0000256" key="1">
    <source>
        <dbReference type="ARBA" id="ARBA00010409"/>
    </source>
</evidence>
<evidence type="ECO:0000259" key="5">
    <source>
        <dbReference type="Pfam" id="PF25150"/>
    </source>
</evidence>
<evidence type="ECO:0008006" key="9">
    <source>
        <dbReference type="Google" id="ProtNLM"/>
    </source>
</evidence>
<evidence type="ECO:0000256" key="3">
    <source>
        <dbReference type="SAM" id="MobiDB-lite"/>
    </source>
</evidence>